<dbReference type="InterPro" id="IPR009343">
    <property type="entry name" value="DUF1002"/>
</dbReference>
<feature type="chain" id="PRO_5039555711" evidence="2">
    <location>
        <begin position="29"/>
        <end position="201"/>
    </location>
</feature>
<dbReference type="EMBL" id="DWWS01000021">
    <property type="protein sequence ID" value="HJC23347.1"/>
    <property type="molecule type" value="Genomic_DNA"/>
</dbReference>
<dbReference type="Pfam" id="PF06207">
    <property type="entry name" value="DUF1002"/>
    <property type="match status" value="1"/>
</dbReference>
<sequence>MKRRNIGKAGRWILACAAAFTLVQGASAAGAVPAQVLLASDGGSGDASASGEKRTENPSSAETQQESFFGLLDDEQKKVLDKLLEELEDGTLSTQEQIDDAISQAQEELDITLTQEQKEQISELMRRANELGLDREDILSGAQTLYEKYGSGIMESAEEAIRENVVEPVKEAVVEETKKTFRDFFHDMGETVKDFVLELIG</sequence>
<comment type="caution">
    <text evidence="3">The sequence shown here is derived from an EMBL/GenBank/DDBJ whole genome shotgun (WGS) entry which is preliminary data.</text>
</comment>
<evidence type="ECO:0000256" key="2">
    <source>
        <dbReference type="SAM" id="SignalP"/>
    </source>
</evidence>
<evidence type="ECO:0000313" key="3">
    <source>
        <dbReference type="EMBL" id="HJC23347.1"/>
    </source>
</evidence>
<reference evidence="3" key="2">
    <citation type="submission" date="2021-04" db="EMBL/GenBank/DDBJ databases">
        <authorList>
            <person name="Gilroy R."/>
        </authorList>
    </citation>
    <scope>NUCLEOTIDE SEQUENCE</scope>
    <source>
        <strain evidence="3">USAMLcec2-132</strain>
    </source>
</reference>
<evidence type="ECO:0000256" key="1">
    <source>
        <dbReference type="SAM" id="MobiDB-lite"/>
    </source>
</evidence>
<dbReference type="AlphaFoldDB" id="A0A9D2ND95"/>
<organism evidence="3 4">
    <name type="scientific">Candidatus Eisenbergiella merdavium</name>
    <dbReference type="NCBI Taxonomy" id="2838551"/>
    <lineage>
        <taxon>Bacteria</taxon>
        <taxon>Bacillati</taxon>
        <taxon>Bacillota</taxon>
        <taxon>Clostridia</taxon>
        <taxon>Lachnospirales</taxon>
        <taxon>Lachnospiraceae</taxon>
        <taxon>Eisenbergiella</taxon>
    </lineage>
</organism>
<accession>A0A9D2ND95</accession>
<protein>
    <submittedName>
        <fullName evidence="3">DUF1002 domain-containing protein</fullName>
    </submittedName>
</protein>
<proteinExistence type="predicted"/>
<gene>
    <name evidence="3" type="ORF">H9761_06545</name>
</gene>
<name>A0A9D2ND95_9FIRM</name>
<evidence type="ECO:0000313" key="4">
    <source>
        <dbReference type="Proteomes" id="UP000823891"/>
    </source>
</evidence>
<dbReference type="Proteomes" id="UP000823891">
    <property type="component" value="Unassembled WGS sequence"/>
</dbReference>
<keyword evidence="2" id="KW-0732">Signal</keyword>
<feature type="region of interest" description="Disordered" evidence="1">
    <location>
        <begin position="41"/>
        <end position="65"/>
    </location>
</feature>
<feature type="signal peptide" evidence="2">
    <location>
        <begin position="1"/>
        <end position="28"/>
    </location>
</feature>
<reference evidence="3" key="1">
    <citation type="journal article" date="2021" name="PeerJ">
        <title>Extensive microbial diversity within the chicken gut microbiome revealed by metagenomics and culture.</title>
        <authorList>
            <person name="Gilroy R."/>
            <person name="Ravi A."/>
            <person name="Getino M."/>
            <person name="Pursley I."/>
            <person name="Horton D.L."/>
            <person name="Alikhan N.F."/>
            <person name="Baker D."/>
            <person name="Gharbi K."/>
            <person name="Hall N."/>
            <person name="Watson M."/>
            <person name="Adriaenssens E.M."/>
            <person name="Foster-Nyarko E."/>
            <person name="Jarju S."/>
            <person name="Secka A."/>
            <person name="Antonio M."/>
            <person name="Oren A."/>
            <person name="Chaudhuri R.R."/>
            <person name="La Ragione R."/>
            <person name="Hildebrand F."/>
            <person name="Pallen M.J."/>
        </authorList>
    </citation>
    <scope>NUCLEOTIDE SEQUENCE</scope>
    <source>
        <strain evidence="3">USAMLcec2-132</strain>
    </source>
</reference>